<comment type="catalytic activity">
    <reaction evidence="1">
        <text>ATP + protein L-histidine = ADP + protein N-phospho-L-histidine.</text>
        <dbReference type="EC" id="2.7.13.3"/>
    </reaction>
</comment>
<gene>
    <name evidence="11" type="ORF">F1649_10340</name>
</gene>
<dbReference type="Gene3D" id="1.10.287.130">
    <property type="match status" value="1"/>
</dbReference>
<dbReference type="SUPFAM" id="SSF52172">
    <property type="entry name" value="CheY-like"/>
    <property type="match status" value="1"/>
</dbReference>
<dbReference type="OrthoDB" id="9809670at2"/>
<organism evidence="11 12">
    <name type="scientific">Arcticibacter tournemirensis</name>
    <dbReference type="NCBI Taxonomy" id="699437"/>
    <lineage>
        <taxon>Bacteria</taxon>
        <taxon>Pseudomonadati</taxon>
        <taxon>Bacteroidota</taxon>
        <taxon>Sphingobacteriia</taxon>
        <taxon>Sphingobacteriales</taxon>
        <taxon>Sphingobacteriaceae</taxon>
        <taxon>Arcticibacter</taxon>
    </lineage>
</organism>
<dbReference type="Pfam" id="PF12833">
    <property type="entry name" value="HTH_18"/>
    <property type="match status" value="1"/>
</dbReference>
<dbReference type="Pfam" id="PF07495">
    <property type="entry name" value="Y_Y_Y"/>
    <property type="match status" value="1"/>
</dbReference>
<dbReference type="SUPFAM" id="SSF101898">
    <property type="entry name" value="NHL repeat"/>
    <property type="match status" value="1"/>
</dbReference>
<dbReference type="InterPro" id="IPR011110">
    <property type="entry name" value="Reg_prop"/>
</dbReference>
<dbReference type="SUPFAM" id="SSF46689">
    <property type="entry name" value="Homeodomain-like"/>
    <property type="match status" value="1"/>
</dbReference>
<feature type="domain" description="Histidine kinase" evidence="9">
    <location>
        <begin position="838"/>
        <end position="1053"/>
    </location>
</feature>
<keyword evidence="4" id="KW-0805">Transcription regulation</keyword>
<dbReference type="PROSITE" id="PS50109">
    <property type="entry name" value="HIS_KIN"/>
    <property type="match status" value="1"/>
</dbReference>
<evidence type="ECO:0000313" key="11">
    <source>
        <dbReference type="EMBL" id="KAA8482877.1"/>
    </source>
</evidence>
<dbReference type="GO" id="GO:0000155">
    <property type="term" value="F:phosphorelay sensor kinase activity"/>
    <property type="evidence" value="ECO:0007669"/>
    <property type="project" value="InterPro"/>
</dbReference>
<evidence type="ECO:0000259" key="9">
    <source>
        <dbReference type="PROSITE" id="PS50109"/>
    </source>
</evidence>
<evidence type="ECO:0000259" key="8">
    <source>
        <dbReference type="PROSITE" id="PS01124"/>
    </source>
</evidence>
<reference evidence="11 12" key="1">
    <citation type="submission" date="2019-09" db="EMBL/GenBank/DDBJ databases">
        <title>Pararcticibacter amylolyticus gen. nov., sp. nov., isolated from a rottenly hemp rope, and reclassification of Pedobacter tournemirensis as Pararcticibacter tournemirensis comb. nov.</title>
        <authorList>
            <person name="Cai Y."/>
        </authorList>
    </citation>
    <scope>NUCLEOTIDE SEQUENCE [LARGE SCALE GENOMIC DNA]</scope>
    <source>
        <strain evidence="11 12">TF5-37.2-LB10</strain>
    </source>
</reference>
<dbReference type="InterPro" id="IPR011123">
    <property type="entry name" value="Y_Y_Y"/>
</dbReference>
<dbReference type="InterPro" id="IPR018060">
    <property type="entry name" value="HTH_AraC"/>
</dbReference>
<dbReference type="PANTHER" id="PTHR43547">
    <property type="entry name" value="TWO-COMPONENT HISTIDINE KINASE"/>
    <property type="match status" value="1"/>
</dbReference>
<evidence type="ECO:0000256" key="5">
    <source>
        <dbReference type="ARBA" id="ARBA00023163"/>
    </source>
</evidence>
<feature type="modified residue" description="4-aspartylphosphate" evidence="6">
    <location>
        <position position="1131"/>
    </location>
</feature>
<evidence type="ECO:0000256" key="2">
    <source>
        <dbReference type="ARBA" id="ARBA00012438"/>
    </source>
</evidence>
<dbReference type="InterPro" id="IPR036890">
    <property type="entry name" value="HATPase_C_sf"/>
</dbReference>
<dbReference type="InterPro" id="IPR036097">
    <property type="entry name" value="HisK_dim/P_sf"/>
</dbReference>
<dbReference type="InterPro" id="IPR001789">
    <property type="entry name" value="Sig_transdc_resp-reg_receiver"/>
</dbReference>
<evidence type="ECO:0000256" key="6">
    <source>
        <dbReference type="PROSITE-ProRule" id="PRU00169"/>
    </source>
</evidence>
<dbReference type="PROSITE" id="PS50110">
    <property type="entry name" value="RESPONSE_REGULATORY"/>
    <property type="match status" value="1"/>
</dbReference>
<dbReference type="SMART" id="SM00388">
    <property type="entry name" value="HisKA"/>
    <property type="match status" value="1"/>
</dbReference>
<dbReference type="SMART" id="SM00387">
    <property type="entry name" value="HATPase_c"/>
    <property type="match status" value="1"/>
</dbReference>
<feature type="domain" description="Response regulatory" evidence="10">
    <location>
        <begin position="1083"/>
        <end position="1198"/>
    </location>
</feature>
<dbReference type="InterPro" id="IPR015943">
    <property type="entry name" value="WD40/YVTN_repeat-like_dom_sf"/>
</dbReference>
<keyword evidence="5" id="KW-0804">Transcription</keyword>
<protein>
    <recommendedName>
        <fullName evidence="2">histidine kinase</fullName>
        <ecNumber evidence="2">2.7.13.3</ecNumber>
    </recommendedName>
</protein>
<keyword evidence="3 6" id="KW-0597">Phosphoprotein</keyword>
<dbReference type="Pfam" id="PF00072">
    <property type="entry name" value="Response_reg"/>
    <property type="match status" value="1"/>
</dbReference>
<evidence type="ECO:0000259" key="10">
    <source>
        <dbReference type="PROSITE" id="PS50110"/>
    </source>
</evidence>
<feature type="transmembrane region" description="Helical" evidence="7">
    <location>
        <begin position="788"/>
        <end position="806"/>
    </location>
</feature>
<dbReference type="EC" id="2.7.13.3" evidence="2"/>
<accession>A0A5M9HDA5</accession>
<dbReference type="SUPFAM" id="SSF55874">
    <property type="entry name" value="ATPase domain of HSP90 chaperone/DNA topoisomerase II/histidine kinase"/>
    <property type="match status" value="1"/>
</dbReference>
<dbReference type="CDD" id="cd00146">
    <property type="entry name" value="PKD"/>
    <property type="match status" value="1"/>
</dbReference>
<dbReference type="InterPro" id="IPR003594">
    <property type="entry name" value="HATPase_dom"/>
</dbReference>
<dbReference type="Gene3D" id="2.130.10.10">
    <property type="entry name" value="YVTN repeat-like/Quinoprotein amine dehydrogenase"/>
    <property type="match status" value="2"/>
</dbReference>
<keyword evidence="7" id="KW-0472">Membrane</keyword>
<dbReference type="InterPro" id="IPR011006">
    <property type="entry name" value="CheY-like_superfamily"/>
</dbReference>
<evidence type="ECO:0000256" key="4">
    <source>
        <dbReference type="ARBA" id="ARBA00023015"/>
    </source>
</evidence>
<dbReference type="Gene3D" id="3.40.50.2300">
    <property type="match status" value="1"/>
</dbReference>
<dbReference type="SMART" id="SM00448">
    <property type="entry name" value="REC"/>
    <property type="match status" value="1"/>
</dbReference>
<dbReference type="Proteomes" id="UP000322918">
    <property type="component" value="Unassembled WGS sequence"/>
</dbReference>
<dbReference type="Gene3D" id="2.60.40.10">
    <property type="entry name" value="Immunoglobulins"/>
    <property type="match status" value="1"/>
</dbReference>
<dbReference type="InterPro" id="IPR004358">
    <property type="entry name" value="Sig_transdc_His_kin-like_C"/>
</dbReference>
<keyword evidence="7" id="KW-1133">Transmembrane helix</keyword>
<dbReference type="FunFam" id="1.10.287.130:FF:000045">
    <property type="entry name" value="Two-component system sensor histidine kinase/response regulator"/>
    <property type="match status" value="1"/>
</dbReference>
<dbReference type="EMBL" id="VWNE01000014">
    <property type="protein sequence ID" value="KAA8482877.1"/>
    <property type="molecule type" value="Genomic_DNA"/>
</dbReference>
<dbReference type="CDD" id="cd00075">
    <property type="entry name" value="HATPase"/>
    <property type="match status" value="1"/>
</dbReference>
<dbReference type="CDD" id="cd00082">
    <property type="entry name" value="HisKA"/>
    <property type="match status" value="1"/>
</dbReference>
<evidence type="ECO:0000256" key="1">
    <source>
        <dbReference type="ARBA" id="ARBA00000085"/>
    </source>
</evidence>
<dbReference type="GO" id="GO:0003700">
    <property type="term" value="F:DNA-binding transcription factor activity"/>
    <property type="evidence" value="ECO:0007669"/>
    <property type="project" value="InterPro"/>
</dbReference>
<dbReference type="GO" id="GO:0043565">
    <property type="term" value="F:sequence-specific DNA binding"/>
    <property type="evidence" value="ECO:0007669"/>
    <property type="project" value="InterPro"/>
</dbReference>
<dbReference type="SUPFAM" id="SSF47384">
    <property type="entry name" value="Homodimeric domain of signal transducing histidine kinase"/>
    <property type="match status" value="1"/>
</dbReference>
<comment type="caution">
    <text evidence="11">The sequence shown here is derived from an EMBL/GenBank/DDBJ whole genome shotgun (WGS) entry which is preliminary data.</text>
</comment>
<dbReference type="InterPro" id="IPR013783">
    <property type="entry name" value="Ig-like_fold"/>
</dbReference>
<keyword evidence="7" id="KW-0812">Transmembrane</keyword>
<name>A0A5M9HDA5_9SPHI</name>
<dbReference type="PROSITE" id="PS01124">
    <property type="entry name" value="HTH_ARAC_FAMILY_2"/>
    <property type="match status" value="1"/>
</dbReference>
<evidence type="ECO:0000256" key="3">
    <source>
        <dbReference type="ARBA" id="ARBA00022553"/>
    </source>
</evidence>
<evidence type="ECO:0000313" key="12">
    <source>
        <dbReference type="Proteomes" id="UP000322918"/>
    </source>
</evidence>
<sequence>MRKAIPYICFFISFFFSFTLRGQENSNFRFKKLQVTDGLSENAAYCILQDESGFMWFGTKDGLNRYDGSSFKVYQHQFGKKGSIGNNFIRSIKQMDKDHLYVGTDAGLYIMDKVTETFSKLILKASGNSSISSAVNALVVDKKGNLWIATMSQGLYIYSPKSQKLRKVEIEKTNLDVSTFWSVMEDRSGTIWAGTRAGLLRYNTQTNRLEIIHSITGKTGNTDNEILSMTEDNRGNLWLGTWAGGLLCYNKQTDGYTSYLNRQSRFNYVTHIRSVFQYTDEAMLIGSDDGLYLFNTVNGVSKRIDIANFKYSLSDQNVYSIARDKEGGVWIGTYFGGINYLNTSLLAIETYHPDLLQGFLSGKAVSQFCEDPKGNIWIATEDGGVNYFNVKTKRITQPVRTTYHNTHALLLDGEDLWIGTFSRGIDVYNTRTKKLINYRNKPDDPNSIDNDCVFSLYKTKGGDIFVGTTVGLNKFDKKRREFIRIKEVSSFIYDIKEDDSGNLWLASYGRGAIKFDSKLKRWIYYDQVKRKDPIAGSKLTSIYVDSQRRLVFSSEGRGIFIYDKKGDRFRNISESEGLPNGVIYGVLDDPLGNLWLSSNKGLICLNTEEPDKFKLYNIENGLQSNQFNYKSTYKAKDGKFYFGGINGFNCFYPQDLNKVKNQILPDVAITQIKLLGNSDPEVQKQIQTSLNKKEAIKLRYNTSSFTISFVSLSFISPSKNQYAYKLEGADAGWNFSGNNKNVTYVNLPPGDYKFKVKASNNDGLWNEEGCEIFIEVLPPFWWSIPAKILYILLGVSLLYFVVKYYIGRNRIKQIRHLESFKTEQETKAFESKIEFFTTIAHEIRTPLSLIKAPLEEIIAAGEDNSQKRQNLSVIEKNCDRLTVLINQLLDFRKMEAVDYMMKPERVDLKAFMVEMHERFKKAAQSKNIVFDLRLPKENGLFIQSDPEALTKIISNLLTNALKFTTSKIVLELKCNRDKSYTISVEDNGDGIPHEKKNLIFDPFYQIQSGKDNMGTGIGLSLVKHLTSLLGGNVEVADSEKGGSIFLFTFSDLNISQPEMLSLTEEKHKERDVFSLSHEPAEVAILAVDDNSDMTDFISNCLSGDYVVDTAKDASIALKMLDEKNYSLVISDIMMPGIDGISFVKKIKSDMNYSHIPLILLSAKIENSTKAEGLRSGADVFIEKPFSTIYLKAQIASLLKNRKTLLDSFNRSPLAPYSSLATNKSDEYFLVKLNEEIEKHISDENFTVESLTDILNISRSNLQRKLKAISGYSPGDYLRNYRLRKACLLLLESDSRINEVAFRVGFNSASYFTKAFYKCYNMSPREFISHNSRKMPAP</sequence>
<dbReference type="RefSeq" id="WP_141814309.1">
    <property type="nucleotide sequence ID" value="NZ_VFPL01000001.1"/>
</dbReference>
<keyword evidence="12" id="KW-1185">Reference proteome</keyword>
<dbReference type="Pfam" id="PF00512">
    <property type="entry name" value="HisKA"/>
    <property type="match status" value="1"/>
</dbReference>
<dbReference type="Gene3D" id="1.10.10.60">
    <property type="entry name" value="Homeodomain-like"/>
    <property type="match status" value="1"/>
</dbReference>
<dbReference type="PANTHER" id="PTHR43547:SF2">
    <property type="entry name" value="HYBRID SIGNAL TRANSDUCTION HISTIDINE KINASE C"/>
    <property type="match status" value="1"/>
</dbReference>
<dbReference type="InterPro" id="IPR009057">
    <property type="entry name" value="Homeodomain-like_sf"/>
</dbReference>
<dbReference type="SMART" id="SM00342">
    <property type="entry name" value="HTH_ARAC"/>
    <property type="match status" value="1"/>
</dbReference>
<feature type="domain" description="HTH araC/xylS-type" evidence="8">
    <location>
        <begin position="1230"/>
        <end position="1329"/>
    </location>
</feature>
<dbReference type="Gene3D" id="3.30.565.10">
    <property type="entry name" value="Histidine kinase-like ATPase, C-terminal domain"/>
    <property type="match status" value="1"/>
</dbReference>
<dbReference type="InterPro" id="IPR003661">
    <property type="entry name" value="HisK_dim/P_dom"/>
</dbReference>
<dbReference type="SUPFAM" id="SSF63829">
    <property type="entry name" value="Calcium-dependent phosphotriesterase"/>
    <property type="match status" value="1"/>
</dbReference>
<dbReference type="PRINTS" id="PR00344">
    <property type="entry name" value="BCTRLSENSOR"/>
</dbReference>
<dbReference type="InterPro" id="IPR005467">
    <property type="entry name" value="His_kinase_dom"/>
</dbReference>
<dbReference type="Pfam" id="PF07494">
    <property type="entry name" value="Reg_prop"/>
    <property type="match status" value="5"/>
</dbReference>
<dbReference type="CDD" id="cd17574">
    <property type="entry name" value="REC_OmpR"/>
    <property type="match status" value="1"/>
</dbReference>
<proteinExistence type="predicted"/>
<evidence type="ECO:0000256" key="7">
    <source>
        <dbReference type="SAM" id="Phobius"/>
    </source>
</evidence>
<dbReference type="Pfam" id="PF02518">
    <property type="entry name" value="HATPase_c"/>
    <property type="match status" value="1"/>
</dbReference>